<proteinExistence type="predicted"/>
<dbReference type="GO" id="GO:0046872">
    <property type="term" value="F:metal ion binding"/>
    <property type="evidence" value="ECO:0007669"/>
    <property type="project" value="UniProtKB-KW"/>
</dbReference>
<dbReference type="CDD" id="cd02224">
    <property type="entry name" value="cupin_SPO2919-like"/>
    <property type="match status" value="1"/>
</dbReference>
<dbReference type="Pfam" id="PF07883">
    <property type="entry name" value="Cupin_2"/>
    <property type="match status" value="1"/>
</dbReference>
<dbReference type="InterPro" id="IPR013096">
    <property type="entry name" value="Cupin_2"/>
</dbReference>
<feature type="domain" description="Cupin type-2" evidence="2">
    <location>
        <begin position="48"/>
        <end position="117"/>
    </location>
</feature>
<accession>A0A1B8Q7R4</accession>
<reference evidence="4" key="2">
    <citation type="journal article" date="2020" name="Microbiol. Resour. Announc.">
        <title>Complete Genome Sequence of Moraxella osloensis Strain YV1, Isolated from an Australian Wastewater Treatment Plant.</title>
        <authorList>
            <person name="Batinovic S."/>
            <person name="Rice D.T.F."/>
            <person name="Seviour R.J."/>
            <person name="Petrovski S."/>
        </authorList>
    </citation>
    <scope>NUCLEOTIDE SEQUENCE</scope>
    <source>
        <strain evidence="4">YV1</strain>
    </source>
</reference>
<dbReference type="EMBL" id="CP047227">
    <property type="protein sequence ID" value="QHG10753.1"/>
    <property type="molecule type" value="Genomic_DNA"/>
</dbReference>
<dbReference type="PANTHER" id="PTHR35848:SF9">
    <property type="entry name" value="SLL1358 PROTEIN"/>
    <property type="match status" value="1"/>
</dbReference>
<geneLocation type="plasmid" evidence="4">
    <name>p1</name>
</geneLocation>
<dbReference type="PANTHER" id="PTHR35848">
    <property type="entry name" value="OXALATE-BINDING PROTEIN"/>
    <property type="match status" value="1"/>
</dbReference>
<dbReference type="Gene3D" id="2.60.120.10">
    <property type="entry name" value="Jelly Rolls"/>
    <property type="match status" value="1"/>
</dbReference>
<evidence type="ECO:0000313" key="3">
    <source>
        <dbReference type="EMBL" id="OBX65796.1"/>
    </source>
</evidence>
<sequence length="156" mass="17633">MDKYVLTKAEIEALSGVDKTHFLNPNAKRINKSLGDIMGITGFGFHIIEVPSNCYSTELHRHYYEDECVYVLSGTGLAMISDEQFEITEGEFIGYPAGGMAHTILNTGQMPLKMIVVGSRLAHDVTDYPNLNKRLYRNQGMDWHLVDTNHVKNIKR</sequence>
<dbReference type="EMBL" id="LZMT01000005">
    <property type="protein sequence ID" value="OBX65796.1"/>
    <property type="molecule type" value="Genomic_DNA"/>
</dbReference>
<keyword evidence="1" id="KW-0479">Metal-binding</keyword>
<reference evidence="3" key="1">
    <citation type="submission" date="2016-06" db="EMBL/GenBank/DDBJ databases">
        <title>Draft genome of Moraxella osloensis CCUG 67237.</title>
        <authorList>
            <person name="Salva-Serra F."/>
            <person name="Engstrom-Jakobsson H."/>
            <person name="Thorell K."/>
            <person name="Gonzales-Siles L."/>
            <person name="Karlsson R."/>
            <person name="Boulund F."/>
            <person name="Engstrand L."/>
            <person name="Kristiansson E."/>
            <person name="Moore E."/>
        </authorList>
    </citation>
    <scope>NUCLEOTIDE SEQUENCE [LARGE SCALE GENOMIC DNA]</scope>
    <source>
        <strain evidence="3">CCUG 67237</strain>
    </source>
</reference>
<dbReference type="InterPro" id="IPR051610">
    <property type="entry name" value="GPI/OXD"/>
</dbReference>
<name>A0A1B8Q7R4_FAUOS</name>
<dbReference type="SUPFAM" id="SSF51182">
    <property type="entry name" value="RmlC-like cupins"/>
    <property type="match status" value="1"/>
</dbReference>
<evidence type="ECO:0000313" key="4">
    <source>
        <dbReference type="EMBL" id="QHG10753.1"/>
    </source>
</evidence>
<evidence type="ECO:0000259" key="2">
    <source>
        <dbReference type="Pfam" id="PF07883"/>
    </source>
</evidence>
<organism evidence="4">
    <name type="scientific">Faucicola osloensis</name>
    <name type="common">Moraxella osloensis</name>
    <dbReference type="NCBI Taxonomy" id="34062"/>
    <lineage>
        <taxon>Bacteria</taxon>
        <taxon>Pseudomonadati</taxon>
        <taxon>Pseudomonadota</taxon>
        <taxon>Gammaproteobacteria</taxon>
        <taxon>Moraxellales</taxon>
        <taxon>Moraxellaceae</taxon>
        <taxon>Faucicola</taxon>
    </lineage>
</organism>
<dbReference type="AlphaFoldDB" id="A0A1B8Q7R4"/>
<dbReference type="InterPro" id="IPR011051">
    <property type="entry name" value="RmlC_Cupin_sf"/>
</dbReference>
<dbReference type="InterPro" id="IPR014710">
    <property type="entry name" value="RmlC-like_jellyroll"/>
</dbReference>
<gene>
    <name evidence="3" type="ORF">A9299_07780</name>
    <name evidence="4" type="ORF">GSF12_12235</name>
</gene>
<evidence type="ECO:0000256" key="1">
    <source>
        <dbReference type="ARBA" id="ARBA00022723"/>
    </source>
</evidence>
<protein>
    <submittedName>
        <fullName evidence="3 4">Cupin</fullName>
    </submittedName>
</protein>
<keyword evidence="4" id="KW-0614">Plasmid</keyword>